<accession>A0A9P8QA28</accession>
<sequence>MNGPQPPRTPPPQGTHHQTIIPARDNNATDLNEQPRIKVSRTDTDYLNVVRQLRDDYSLRTPVKIERLLEIGTYSDILYCDLIRLEPQMLIDLISTVPRELAKCLETHKRTFSTNFAMARLSMQRHPGSYGEETEKVLRNLKGVMLGKLEKFERKIDRFSAIANNCYQEIYKDYHTDRMGLLVRFADAPQLMDSLFLMFKDIDSLMSDIKFTFYDFGMFNSQVYLQSELHVPGVIPDPALRFW</sequence>
<name>A0A9P8QA28_WICPI</name>
<keyword evidence="3" id="KW-1185">Reference proteome</keyword>
<dbReference type="Proteomes" id="UP000774326">
    <property type="component" value="Unassembled WGS sequence"/>
</dbReference>
<feature type="region of interest" description="Disordered" evidence="1">
    <location>
        <begin position="1"/>
        <end position="30"/>
    </location>
</feature>
<dbReference type="AlphaFoldDB" id="A0A9P8QA28"/>
<evidence type="ECO:0000313" key="3">
    <source>
        <dbReference type="Proteomes" id="UP000774326"/>
    </source>
</evidence>
<feature type="compositionally biased region" description="Pro residues" evidence="1">
    <location>
        <begin position="1"/>
        <end position="13"/>
    </location>
</feature>
<protein>
    <submittedName>
        <fullName evidence="2">Uncharacterized protein</fullName>
    </submittedName>
</protein>
<reference evidence="2" key="2">
    <citation type="submission" date="2021-01" db="EMBL/GenBank/DDBJ databases">
        <authorList>
            <person name="Schikora-Tamarit M.A."/>
        </authorList>
    </citation>
    <scope>NUCLEOTIDE SEQUENCE</scope>
    <source>
        <strain evidence="2">CBS2887</strain>
    </source>
</reference>
<comment type="caution">
    <text evidence="2">The sequence shown here is derived from an EMBL/GenBank/DDBJ whole genome shotgun (WGS) entry which is preliminary data.</text>
</comment>
<evidence type="ECO:0000256" key="1">
    <source>
        <dbReference type="SAM" id="MobiDB-lite"/>
    </source>
</evidence>
<dbReference type="EMBL" id="JAEUBG010001791">
    <property type="protein sequence ID" value="KAH3685797.1"/>
    <property type="molecule type" value="Genomic_DNA"/>
</dbReference>
<proteinExistence type="predicted"/>
<gene>
    <name evidence="2" type="ORF">WICPIJ_003231</name>
</gene>
<reference evidence="2" key="1">
    <citation type="journal article" date="2021" name="Open Biol.">
        <title>Shared evolutionary footprints suggest mitochondrial oxidative damage underlies multiple complex I losses in fungi.</title>
        <authorList>
            <person name="Schikora-Tamarit M.A."/>
            <person name="Marcet-Houben M."/>
            <person name="Nosek J."/>
            <person name="Gabaldon T."/>
        </authorList>
    </citation>
    <scope>NUCLEOTIDE SEQUENCE</scope>
    <source>
        <strain evidence="2">CBS2887</strain>
    </source>
</reference>
<evidence type="ECO:0000313" key="2">
    <source>
        <dbReference type="EMBL" id="KAH3685797.1"/>
    </source>
</evidence>
<organism evidence="2 3">
    <name type="scientific">Wickerhamomyces pijperi</name>
    <name type="common">Yeast</name>
    <name type="synonym">Pichia pijperi</name>
    <dbReference type="NCBI Taxonomy" id="599730"/>
    <lineage>
        <taxon>Eukaryota</taxon>
        <taxon>Fungi</taxon>
        <taxon>Dikarya</taxon>
        <taxon>Ascomycota</taxon>
        <taxon>Saccharomycotina</taxon>
        <taxon>Saccharomycetes</taxon>
        <taxon>Phaffomycetales</taxon>
        <taxon>Wickerhamomycetaceae</taxon>
        <taxon>Wickerhamomyces</taxon>
    </lineage>
</organism>